<dbReference type="OrthoDB" id="5380727at2"/>
<accession>A0A540WVG0</accession>
<name>A0A540WVG0_9BACT</name>
<gene>
    <name evidence="1" type="ORF">FJV41_26695</name>
</gene>
<dbReference type="EMBL" id="VIFM01000120">
    <property type="protein sequence ID" value="TQF12910.1"/>
    <property type="molecule type" value="Genomic_DNA"/>
</dbReference>
<comment type="caution">
    <text evidence="1">The sequence shown here is derived from an EMBL/GenBank/DDBJ whole genome shotgun (WGS) entry which is preliminary data.</text>
</comment>
<sequence length="294" mass="31248">MIRLDELGEVTTFAEVARRFAGADWLTSFLETEDLNDPETNGIVVPRIVNASVRCEDTIKSGRGPWAVVIDGDLETSGDLVCRTNDYLSSALVVTGDVRARNVRFAASARVEIKGNLIVGGGLGIVSGAWGDGGAVLVARSCEAALVLLDGTTCVDADRCRRTVVCGARGWTEFTPDIHDHATFDEVFEPTVFDADGSVDYDRVMSLANAGRSALKPEVEDRLRQGKGLAPRAALTWLASDSRSQALMALGDDASMAVLVELLAERGHSVSIESLARSVRAMRGVRLGGPSPGT</sequence>
<dbReference type="RefSeq" id="WP_141645384.1">
    <property type="nucleotide sequence ID" value="NZ_VIFM01000120.1"/>
</dbReference>
<evidence type="ECO:0000313" key="1">
    <source>
        <dbReference type="EMBL" id="TQF12910.1"/>
    </source>
</evidence>
<organism evidence="1 2">
    <name type="scientific">Myxococcus llanfairpwllgwyngyllgogerychwyrndrobwllllantysiliogogogochensis</name>
    <dbReference type="NCBI Taxonomy" id="2590453"/>
    <lineage>
        <taxon>Bacteria</taxon>
        <taxon>Pseudomonadati</taxon>
        <taxon>Myxococcota</taxon>
        <taxon>Myxococcia</taxon>
        <taxon>Myxococcales</taxon>
        <taxon>Cystobacterineae</taxon>
        <taxon>Myxococcaceae</taxon>
        <taxon>Myxococcus</taxon>
    </lineage>
</organism>
<dbReference type="Proteomes" id="UP000315369">
    <property type="component" value="Unassembled WGS sequence"/>
</dbReference>
<dbReference type="AlphaFoldDB" id="A0A540WVG0"/>
<protein>
    <submittedName>
        <fullName evidence="1">Uncharacterized protein</fullName>
    </submittedName>
</protein>
<evidence type="ECO:0000313" key="2">
    <source>
        <dbReference type="Proteomes" id="UP000315369"/>
    </source>
</evidence>
<keyword evidence="2" id="KW-1185">Reference proteome</keyword>
<proteinExistence type="predicted"/>
<reference evidence="1 2" key="1">
    <citation type="submission" date="2019-06" db="EMBL/GenBank/DDBJ databases">
        <authorList>
            <person name="Livingstone P."/>
            <person name="Whitworth D."/>
        </authorList>
    </citation>
    <scope>NUCLEOTIDE SEQUENCE [LARGE SCALE GENOMIC DNA]</scope>
    <source>
        <strain evidence="1 2">AM401</strain>
    </source>
</reference>